<protein>
    <submittedName>
        <fullName evidence="1">Thiol-disulfide oxidoreductase DCC family protein</fullName>
    </submittedName>
</protein>
<evidence type="ECO:0000313" key="1">
    <source>
        <dbReference type="EMBL" id="MEY8769384.1"/>
    </source>
</evidence>
<evidence type="ECO:0000313" key="2">
    <source>
        <dbReference type="Proteomes" id="UP001565243"/>
    </source>
</evidence>
<dbReference type="RefSeq" id="WP_253454270.1">
    <property type="nucleotide sequence ID" value="NZ_JBGFFX010000001.1"/>
</dbReference>
<dbReference type="InterPro" id="IPR052927">
    <property type="entry name" value="DCC_oxidoreductase"/>
</dbReference>
<gene>
    <name evidence="1" type="ORF">AB6T85_02865</name>
</gene>
<dbReference type="PANTHER" id="PTHR33639">
    <property type="entry name" value="THIOL-DISULFIDE OXIDOREDUCTASE DCC"/>
    <property type="match status" value="1"/>
</dbReference>
<dbReference type="InterPro" id="IPR007263">
    <property type="entry name" value="DCC1-like"/>
</dbReference>
<comment type="caution">
    <text evidence="1">The sequence shown here is derived from an EMBL/GenBank/DDBJ whole genome shotgun (WGS) entry which is preliminary data.</text>
</comment>
<reference evidence="1 2" key="1">
    <citation type="submission" date="2024-07" db="EMBL/GenBank/DDBJ databases">
        <authorList>
            <person name="Hebao G."/>
        </authorList>
    </citation>
    <scope>NUCLEOTIDE SEQUENCE [LARGE SCALE GENOMIC DNA]</scope>
    <source>
        <strain evidence="1 2">ACCC 02193</strain>
    </source>
</reference>
<accession>A0ABV4E3E5</accession>
<proteinExistence type="predicted"/>
<dbReference type="Proteomes" id="UP001565243">
    <property type="component" value="Unassembled WGS sequence"/>
</dbReference>
<sequence length="142" mass="16573">MSDTAETLPSQERIVLYDGVCKLCNGWVNFLLRYDRRRTVRLAAVQTEKGKSLLKAAGMSPDEINTIVLLERGQVYLRADAIFRVMLGLPWPWRALSVLRFCPKFISDRCYNLIAQNRYRLFGRFNERQKPPADYPGRFIDR</sequence>
<organism evidence="1 2">
    <name type="scientific">Erwinia aeris</name>
    <dbReference type="NCBI Taxonomy" id="3239803"/>
    <lineage>
        <taxon>Bacteria</taxon>
        <taxon>Pseudomonadati</taxon>
        <taxon>Pseudomonadota</taxon>
        <taxon>Gammaproteobacteria</taxon>
        <taxon>Enterobacterales</taxon>
        <taxon>Erwiniaceae</taxon>
        <taxon>Erwinia</taxon>
    </lineage>
</organism>
<dbReference type="Pfam" id="PF04134">
    <property type="entry name" value="DCC1-like"/>
    <property type="match status" value="1"/>
</dbReference>
<name>A0ABV4E3E5_9GAMM</name>
<keyword evidence="2" id="KW-1185">Reference proteome</keyword>
<dbReference type="EMBL" id="JBGFFX010000001">
    <property type="protein sequence ID" value="MEY8769384.1"/>
    <property type="molecule type" value="Genomic_DNA"/>
</dbReference>
<dbReference type="PANTHER" id="PTHR33639:SF2">
    <property type="entry name" value="DUF393 DOMAIN-CONTAINING PROTEIN"/>
    <property type="match status" value="1"/>
</dbReference>